<evidence type="ECO:0000256" key="3">
    <source>
        <dbReference type="ARBA" id="ARBA00022692"/>
    </source>
</evidence>
<feature type="transmembrane region" description="Helical" evidence="8">
    <location>
        <begin position="805"/>
        <end position="825"/>
    </location>
</feature>
<feature type="transmembrane region" description="Helical" evidence="8">
    <location>
        <begin position="766"/>
        <end position="785"/>
    </location>
</feature>
<dbReference type="OrthoDB" id="6493944at2759"/>
<feature type="compositionally biased region" description="Acidic residues" evidence="7">
    <location>
        <begin position="631"/>
        <end position="648"/>
    </location>
</feature>
<keyword evidence="4 8" id="KW-1133">Transmembrane helix</keyword>
<gene>
    <name evidence="10" type="primary">TBLA0D02660</name>
    <name evidence="10" type="ORF">TBLA_0D02660</name>
</gene>
<keyword evidence="2" id="KW-0926">Vacuole</keyword>
<dbReference type="GO" id="GO:0033254">
    <property type="term" value="C:vacuolar transporter chaperone complex"/>
    <property type="evidence" value="ECO:0007669"/>
    <property type="project" value="UniProtKB-ARBA"/>
</dbReference>
<dbReference type="eggNOG" id="KOG4580">
    <property type="taxonomic scope" value="Eukaryota"/>
</dbReference>
<dbReference type="Pfam" id="PF02656">
    <property type="entry name" value="DUF202"/>
    <property type="match status" value="1"/>
</dbReference>
<evidence type="ECO:0000256" key="2">
    <source>
        <dbReference type="ARBA" id="ARBA00022554"/>
    </source>
</evidence>
<feature type="region of interest" description="Disordered" evidence="7">
    <location>
        <begin position="581"/>
        <end position="673"/>
    </location>
</feature>
<feature type="transmembrane region" description="Helical" evidence="8">
    <location>
        <begin position="736"/>
        <end position="754"/>
    </location>
</feature>
<feature type="domain" description="SPX" evidence="9">
    <location>
        <begin position="1"/>
        <end position="146"/>
    </location>
</feature>
<dbReference type="FunCoup" id="I2H317">
    <property type="interactions" value="52"/>
</dbReference>
<evidence type="ECO:0000259" key="9">
    <source>
        <dbReference type="PROSITE" id="PS51382"/>
    </source>
</evidence>
<reference evidence="10 11" key="1">
    <citation type="journal article" date="2011" name="Proc. Natl. Acad. Sci. U.S.A.">
        <title>Evolutionary erosion of yeast sex chromosomes by mating-type switching accidents.</title>
        <authorList>
            <person name="Gordon J.L."/>
            <person name="Armisen D."/>
            <person name="Proux-Wera E."/>
            <person name="Oheigeartaigh S.S."/>
            <person name="Byrne K.P."/>
            <person name="Wolfe K.H."/>
        </authorList>
    </citation>
    <scope>NUCLEOTIDE SEQUENCE [LARGE SCALE GENOMIC DNA]</scope>
    <source>
        <strain evidence="11">ATCC 34711 / CBS 6284 / DSM 70876 / NBRC 10599 / NRRL Y-10934 / UCD 77-7</strain>
    </source>
</reference>
<feature type="coiled-coil region" evidence="6">
    <location>
        <begin position="65"/>
        <end position="92"/>
    </location>
</feature>
<dbReference type="InParanoid" id="I2H317"/>
<evidence type="ECO:0000313" key="11">
    <source>
        <dbReference type="Proteomes" id="UP000002866"/>
    </source>
</evidence>
<dbReference type="PROSITE" id="PS51382">
    <property type="entry name" value="SPX"/>
    <property type="match status" value="1"/>
</dbReference>
<keyword evidence="11" id="KW-1185">Reference proteome</keyword>
<organism evidence="10 11">
    <name type="scientific">Henningerozyma blattae (strain ATCC 34711 / CBS 6284 / DSM 70876 / NBRC 10599 / NRRL Y-10934 / UCD 77-7)</name>
    <name type="common">Yeast</name>
    <name type="synonym">Tetrapisispora blattae</name>
    <dbReference type="NCBI Taxonomy" id="1071380"/>
    <lineage>
        <taxon>Eukaryota</taxon>
        <taxon>Fungi</taxon>
        <taxon>Dikarya</taxon>
        <taxon>Ascomycota</taxon>
        <taxon>Saccharomycotina</taxon>
        <taxon>Saccharomycetes</taxon>
        <taxon>Saccharomycetales</taxon>
        <taxon>Saccharomycetaceae</taxon>
        <taxon>Henningerozyma</taxon>
    </lineage>
</organism>
<dbReference type="CDD" id="cd14480">
    <property type="entry name" value="SPX_VTC2_like"/>
    <property type="match status" value="1"/>
</dbReference>
<dbReference type="InterPro" id="IPR004331">
    <property type="entry name" value="SPX_dom"/>
</dbReference>
<dbReference type="PANTHER" id="PTHR46140">
    <property type="entry name" value="VACUOLAR TRANSPORTER CHAPERONE 1-RELATED"/>
    <property type="match status" value="1"/>
</dbReference>
<dbReference type="EMBL" id="HE806319">
    <property type="protein sequence ID" value="CCH60769.1"/>
    <property type="molecule type" value="Genomic_DNA"/>
</dbReference>
<keyword evidence="6" id="KW-0175">Coiled coil</keyword>
<dbReference type="Gene3D" id="3.20.100.30">
    <property type="entry name" value="VTC, catalytic tunnel domain"/>
    <property type="match status" value="1"/>
</dbReference>
<dbReference type="InterPro" id="IPR042267">
    <property type="entry name" value="VTC_sf"/>
</dbReference>
<evidence type="ECO:0000313" key="10">
    <source>
        <dbReference type="EMBL" id="CCH60769.1"/>
    </source>
</evidence>
<evidence type="ECO:0000256" key="4">
    <source>
        <dbReference type="ARBA" id="ARBA00022989"/>
    </source>
</evidence>
<feature type="compositionally biased region" description="Basic and acidic residues" evidence="7">
    <location>
        <begin position="582"/>
        <end position="600"/>
    </location>
</feature>
<dbReference type="InterPro" id="IPR018966">
    <property type="entry name" value="VTC_domain"/>
</dbReference>
<feature type="compositionally biased region" description="Polar residues" evidence="7">
    <location>
        <begin position="614"/>
        <end position="626"/>
    </location>
</feature>
<dbReference type="Pfam" id="PF09359">
    <property type="entry name" value="VTC"/>
    <property type="match status" value="1"/>
</dbReference>
<dbReference type="PANTHER" id="PTHR46140:SF2">
    <property type="entry name" value="VACUOLAR TRANSPORTER CHAPERONE 3 COMPLEX SUBUNIT 3-RELATED"/>
    <property type="match status" value="1"/>
</dbReference>
<dbReference type="GO" id="GO:0006799">
    <property type="term" value="P:polyphosphate biosynthetic process"/>
    <property type="evidence" value="ECO:0007669"/>
    <property type="project" value="UniProtKB-ARBA"/>
</dbReference>
<dbReference type="OMA" id="SFKFWVH"/>
<dbReference type="InterPro" id="IPR003807">
    <property type="entry name" value="DUF202"/>
</dbReference>
<comment type="subcellular location">
    <subcellularLocation>
        <location evidence="1">Vacuole membrane</location>
        <topology evidence="1">Multi-pass membrane protein</topology>
    </subcellularLocation>
</comment>
<dbReference type="KEGG" id="tbl:TBLA_0D02660"/>
<keyword evidence="3 8" id="KW-0812">Transmembrane</keyword>
<name>I2H317_HENB6</name>
<dbReference type="AlphaFoldDB" id="I2H317"/>
<dbReference type="RefSeq" id="XP_004180288.1">
    <property type="nucleotide sequence ID" value="XM_004180240.1"/>
</dbReference>
<dbReference type="GO" id="GO:0000329">
    <property type="term" value="C:fungal-type vacuole membrane"/>
    <property type="evidence" value="ECO:0007669"/>
    <property type="project" value="TreeGrafter"/>
</dbReference>
<feature type="compositionally biased region" description="Polar residues" evidence="7">
    <location>
        <begin position="649"/>
        <end position="662"/>
    </location>
</feature>
<dbReference type="InterPro" id="IPR051572">
    <property type="entry name" value="VTC_Complex_Subunit"/>
</dbReference>
<protein>
    <recommendedName>
        <fullName evidence="9">SPX domain-containing protein</fullName>
    </recommendedName>
</protein>
<keyword evidence="5 8" id="KW-0472">Membrane</keyword>
<dbReference type="STRING" id="1071380.I2H317"/>
<sequence>MLFGSKLKNDVYPPWKESYIDYDFLKSLLKEPVDTNRVSGDNVSWTNDDESRFVEALDGQLEKVYTFQSERYNSLMEKLNRLEDQSSTEEKIKNLDFETFQAILEDTLAETKELDNFSRLNYTGFVKIVKKHDKVHPQFPSVKALLKVRLQELPFHSEGYSPLLYQISYLYNIFRSNSTVTSESMVNGSKLSSVARSNSANLNFKSFKFWVHRDNLMEVKTRILRHLPVLVYAAAPTENDNDADNIIESRFESNTFDSPSLDSSNDPDNAIVSTKSMDPFITSLYFDNEDFTLYNDKLLKTHEAPTLRIRWNGKLVDNKNVFMEKRMLVQSDDTSTGSNTNDLSSFIEDFQETRIRIEPKYLNGFIFNGDEKYKEKVLKKLKESGTMDSELNKIGKDFDVLKIFIIQENLQPIFRTIFTRTAFQIPGDDRIRITIDSDIVYIREDCFDKNRPIRDPKVWHRNDIDSNVKDPLKLLRKGEYVKFPYSVMEIKIKNNESPSMINTIFNNNANKMSNTKLPRKHGQWITELTNSHLVKEVPKFSKYIQGVASLYSDDDKLDSLPFWLPELESDIKINPKDAYYQEEQKKKKQQEVQKKLDNMRRLSNVSKSKPVGNGVTNYNTSENINNMEGIPEGEADLEDHDSSDDDTENNPNRGPSSNTTTINNRKKSKKNVKKKDPTFLNILTGRDSKLVGYDSEEEEIELPPGVIEPTSYIKNAGPVKVEAKVWLANERTFNRWLRVCTLLSVLTFSIYNSVKKSEFPKLANLLAYIYFSLTLFCGLWSYKIYLKRLSIIKQRSGEHLDAPLGPMLVAGVLFMSLIINFVVAFRVAAKKRLIVNTLENTGDIDMPLPENLQAIESFVLKVLGI</sequence>
<evidence type="ECO:0000256" key="6">
    <source>
        <dbReference type="SAM" id="Coils"/>
    </source>
</evidence>
<dbReference type="HOGENOM" id="CLU_009308_2_0_1"/>
<dbReference type="GeneID" id="14495805"/>
<dbReference type="Proteomes" id="UP000002866">
    <property type="component" value="Chromosome 4"/>
</dbReference>
<evidence type="ECO:0000256" key="8">
    <source>
        <dbReference type="SAM" id="Phobius"/>
    </source>
</evidence>
<proteinExistence type="predicted"/>
<evidence type="ECO:0000256" key="7">
    <source>
        <dbReference type="SAM" id="MobiDB-lite"/>
    </source>
</evidence>
<evidence type="ECO:0000256" key="1">
    <source>
        <dbReference type="ARBA" id="ARBA00004128"/>
    </source>
</evidence>
<evidence type="ECO:0000256" key="5">
    <source>
        <dbReference type="ARBA" id="ARBA00023136"/>
    </source>
</evidence>
<dbReference type="eggNOG" id="KOG1161">
    <property type="taxonomic scope" value="Eukaryota"/>
</dbReference>
<accession>I2H317</accession>
<feature type="compositionally biased region" description="Basic residues" evidence="7">
    <location>
        <begin position="664"/>
        <end position="673"/>
    </location>
</feature>